<reference evidence="2" key="1">
    <citation type="journal article" date="2020" name="Nature">
        <title>Giant virus diversity and host interactions through global metagenomics.</title>
        <authorList>
            <person name="Schulz F."/>
            <person name="Roux S."/>
            <person name="Paez-Espino D."/>
            <person name="Jungbluth S."/>
            <person name="Walsh D.A."/>
            <person name="Denef V.J."/>
            <person name="McMahon K.D."/>
            <person name="Konstantinidis K.T."/>
            <person name="Eloe-Fadrosh E.A."/>
            <person name="Kyrpides N.C."/>
            <person name="Woyke T."/>
        </authorList>
    </citation>
    <scope>NUCLEOTIDE SEQUENCE</scope>
    <source>
        <strain evidence="2">GVMAG-M-3300027747-57</strain>
    </source>
</reference>
<keyword evidence="1" id="KW-0175">Coiled coil</keyword>
<accession>A0A6C0JQR0</accession>
<dbReference type="InterPro" id="IPR003647">
    <property type="entry name" value="Intron_nuc_1_rpt"/>
</dbReference>
<proteinExistence type="predicted"/>
<feature type="coiled-coil region" evidence="1">
    <location>
        <begin position="351"/>
        <end position="385"/>
    </location>
</feature>
<dbReference type="AlphaFoldDB" id="A0A6C0JQR0"/>
<sequence>MSEMTNINIVELIENNPITKLSNTYQNKLLCKIKNNFTNVDQQLFVASFYSYLNYNSKTDFVIDLDDIWKWLEFSHKDKAKRLLEKCFLNSTDYKCLLTPKGEQKTGRGGHNKETFMLTINAFKRFCLKAETKKADQIHDYYIKLEETLHEVINEESNELKLQVNQLKNTLTEAKENLKTSDENNKKTIEKLKKDKESEKQNILLREFGIAGALVYILKVKSYETGEYIIKLGESRRGVQNRFNEHKTHYEEAVLLDCFMVKRSKDFESFLHNHSDIRFNQVKSLPNHEQENELFLIGKNLSYRTLLHIINTNINRFNEIDYNDIRIDIESIKSLLTNQNQQPLLEDKATINQLLENQKILIQKINQLEKSNKEILEKLNSSQTRTTTNFGLPLSTLGPRLQKINPETLQLIKVYETVTECMNENPHIKRPSINKAIEENTIYHGFRWTLVDREVDPNFIRDLQPTVETKIQSLGYVAKLNAEKTEILNVYLDRKTAAISNGYESTSALDEPVRKTRISKGHYYMLYEKCDNDLKTDFVCKNNGEPLLYKDGVGQYDENHNLIHEFSCKYDCIKKLHISDKTLTKALDKKVSYNGNYYKYIGSKMQCFS</sequence>
<evidence type="ECO:0000256" key="1">
    <source>
        <dbReference type="SAM" id="Coils"/>
    </source>
</evidence>
<evidence type="ECO:0000313" key="2">
    <source>
        <dbReference type="EMBL" id="QHU06198.1"/>
    </source>
</evidence>
<dbReference type="EMBL" id="MN740431">
    <property type="protein sequence ID" value="QHU06198.1"/>
    <property type="molecule type" value="Genomic_DNA"/>
</dbReference>
<evidence type="ECO:0008006" key="3">
    <source>
        <dbReference type="Google" id="ProtNLM"/>
    </source>
</evidence>
<dbReference type="SMART" id="SM00497">
    <property type="entry name" value="IENR1"/>
    <property type="match status" value="2"/>
</dbReference>
<organism evidence="2">
    <name type="scientific">viral metagenome</name>
    <dbReference type="NCBI Taxonomy" id="1070528"/>
    <lineage>
        <taxon>unclassified sequences</taxon>
        <taxon>metagenomes</taxon>
        <taxon>organismal metagenomes</taxon>
    </lineage>
</organism>
<name>A0A6C0JQR0_9ZZZZ</name>
<feature type="coiled-coil region" evidence="1">
    <location>
        <begin position="150"/>
        <end position="191"/>
    </location>
</feature>
<protein>
    <recommendedName>
        <fullName evidence="3">MSV199 domain-containing protein</fullName>
    </recommendedName>
</protein>